<evidence type="ECO:0000256" key="1">
    <source>
        <dbReference type="ARBA" id="ARBA00006601"/>
    </source>
</evidence>
<dbReference type="InterPro" id="IPR036291">
    <property type="entry name" value="NAD(P)-bd_dom_sf"/>
</dbReference>
<dbReference type="GO" id="GO:0051287">
    <property type="term" value="F:NAD binding"/>
    <property type="evidence" value="ECO:0007669"/>
    <property type="project" value="InterPro"/>
</dbReference>
<dbReference type="Gene3D" id="3.40.50.720">
    <property type="entry name" value="NAD(P)-binding Rossmann-like Domain"/>
    <property type="match status" value="2"/>
</dbReference>
<evidence type="ECO:0000259" key="4">
    <source>
        <dbReference type="Pfam" id="PF03721"/>
    </source>
</evidence>
<sequence length="269" mass="30698">MKRIAVVGSEGYVGNAVKRMLESHYQIVPYDIIGIGSKEEVNKSSLAVVCVPTPMKEDGSCDISIVEEVVSWIDTPVILIKSTIAPGTTDYLKKKYKKRIVFSPEYIGEGRYYVTPRMDFQTDMKKCPFLILGGDDKDCNYILDLLVPILGPEKIYYKVKPIEAELIKYMENTYFGVKITFAQEMYDICQKFGADWYRVWKGWALDPRVDVMHTAVFPENRGFTGKCLPKDLNALVKASEKAGYEPIMLKAMLKSNRKIRIRNGKKPDY</sequence>
<name>A0A7C4Y125_9BACT</name>
<reference evidence="5" key="1">
    <citation type="journal article" date="2020" name="mSystems">
        <title>Genome- and Community-Level Interaction Insights into Carbon Utilization and Element Cycling Functions of Hydrothermarchaeota in Hydrothermal Sediment.</title>
        <authorList>
            <person name="Zhou Z."/>
            <person name="Liu Y."/>
            <person name="Xu W."/>
            <person name="Pan J."/>
            <person name="Luo Z.H."/>
            <person name="Li M."/>
        </authorList>
    </citation>
    <scope>NUCLEOTIDE SEQUENCE [LARGE SCALE GENOMIC DNA]</scope>
    <source>
        <strain evidence="5">SpSt-794</strain>
    </source>
</reference>
<dbReference type="SUPFAM" id="SSF51735">
    <property type="entry name" value="NAD(P)-binding Rossmann-fold domains"/>
    <property type="match status" value="1"/>
</dbReference>
<comment type="similarity">
    <text evidence="1">Belongs to the UDP-glucose/GDP-mannose dehydrogenase family.</text>
</comment>
<dbReference type="InterPro" id="IPR008927">
    <property type="entry name" value="6-PGluconate_DH-like_C_sf"/>
</dbReference>
<dbReference type="InterPro" id="IPR014026">
    <property type="entry name" value="UDP-Glc/GDP-Man_DH_dimer"/>
</dbReference>
<dbReference type="PANTHER" id="PTHR43750">
    <property type="entry name" value="UDP-GLUCOSE 6-DEHYDROGENASE TUAD"/>
    <property type="match status" value="1"/>
</dbReference>
<comment type="caution">
    <text evidence="5">The sequence shown here is derived from an EMBL/GenBank/DDBJ whole genome shotgun (WGS) entry which is preliminary data.</text>
</comment>
<feature type="domain" description="UDP-glucose/GDP-mannose dehydrogenase dimerisation" evidence="3">
    <location>
        <begin position="163"/>
        <end position="257"/>
    </location>
</feature>
<dbReference type="PANTHER" id="PTHR43750:SF3">
    <property type="entry name" value="UDP-GLUCOSE 6-DEHYDROGENASE TUAD"/>
    <property type="match status" value="1"/>
</dbReference>
<evidence type="ECO:0000256" key="2">
    <source>
        <dbReference type="ARBA" id="ARBA00015132"/>
    </source>
</evidence>
<dbReference type="AlphaFoldDB" id="A0A7C4Y125"/>
<feature type="domain" description="UDP-glucose/GDP-mannose dehydrogenase N-terminal" evidence="4">
    <location>
        <begin position="38"/>
        <end position="111"/>
    </location>
</feature>
<dbReference type="InterPro" id="IPR001732">
    <property type="entry name" value="UDP-Glc/GDP-Man_DH_N"/>
</dbReference>
<proteinExistence type="inferred from homology"/>
<dbReference type="SUPFAM" id="SSF48179">
    <property type="entry name" value="6-phosphogluconate dehydrogenase C-terminal domain-like"/>
    <property type="match status" value="1"/>
</dbReference>
<dbReference type="GO" id="GO:0016616">
    <property type="term" value="F:oxidoreductase activity, acting on the CH-OH group of donors, NAD or NADP as acceptor"/>
    <property type="evidence" value="ECO:0007669"/>
    <property type="project" value="InterPro"/>
</dbReference>
<dbReference type="Pfam" id="PF03721">
    <property type="entry name" value="UDPG_MGDP_dh_N"/>
    <property type="match status" value="1"/>
</dbReference>
<organism evidence="5">
    <name type="scientific">Caldisericum exile</name>
    <dbReference type="NCBI Taxonomy" id="693075"/>
    <lineage>
        <taxon>Bacteria</taxon>
        <taxon>Pseudomonadati</taxon>
        <taxon>Caldisericota/Cryosericota group</taxon>
        <taxon>Caldisericota</taxon>
        <taxon>Caldisericia</taxon>
        <taxon>Caldisericales</taxon>
        <taxon>Caldisericaceae</taxon>
        <taxon>Caldisericum</taxon>
    </lineage>
</organism>
<dbReference type="EMBL" id="DTHV01000146">
    <property type="protein sequence ID" value="HGW60715.1"/>
    <property type="molecule type" value="Genomic_DNA"/>
</dbReference>
<evidence type="ECO:0000313" key="5">
    <source>
        <dbReference type="EMBL" id="HGW60715.1"/>
    </source>
</evidence>
<protein>
    <recommendedName>
        <fullName evidence="2">UDP-glucose 6-dehydrogenase</fullName>
    </recommendedName>
</protein>
<gene>
    <name evidence="5" type="ORF">ENV82_04730</name>
</gene>
<dbReference type="Gene3D" id="1.20.5.100">
    <property type="entry name" value="Cytochrome c1, transmembrane anchor, C-terminal"/>
    <property type="match status" value="1"/>
</dbReference>
<dbReference type="Pfam" id="PF00984">
    <property type="entry name" value="UDPG_MGDP_dh"/>
    <property type="match status" value="1"/>
</dbReference>
<evidence type="ECO:0000259" key="3">
    <source>
        <dbReference type="Pfam" id="PF00984"/>
    </source>
</evidence>
<accession>A0A7C4Y125</accession>